<protein>
    <submittedName>
        <fullName evidence="2">Trophinin associated protein</fullName>
    </submittedName>
</protein>
<feature type="region of interest" description="Disordered" evidence="1">
    <location>
        <begin position="33"/>
        <end position="88"/>
    </location>
</feature>
<reference evidence="2 3" key="1">
    <citation type="journal article" date="2007" name="Nature">
        <title>Genome of the marsupial Monodelphis domestica reveals innovation in non-coding sequences.</title>
        <authorList>
            <person name="Mikkelsen T.S."/>
            <person name="Wakefield M.J."/>
            <person name="Aken B."/>
            <person name="Amemiya C.T."/>
            <person name="Chang J.L."/>
            <person name="Duke S."/>
            <person name="Garber M."/>
            <person name="Gentles A.J."/>
            <person name="Goodstadt L."/>
            <person name="Heger A."/>
            <person name="Jurka J."/>
            <person name="Kamal M."/>
            <person name="Mauceli E."/>
            <person name="Searle S.M."/>
            <person name="Sharpe T."/>
            <person name="Baker M.L."/>
            <person name="Batzer M.A."/>
            <person name="Benos P.V."/>
            <person name="Belov K."/>
            <person name="Clamp M."/>
            <person name="Cook A."/>
            <person name="Cuff J."/>
            <person name="Das R."/>
            <person name="Davidow L."/>
            <person name="Deakin J.E."/>
            <person name="Fazzari M.J."/>
            <person name="Glass J.L."/>
            <person name="Grabherr M."/>
            <person name="Greally J.M."/>
            <person name="Gu W."/>
            <person name="Hore T.A."/>
            <person name="Huttley G.A."/>
            <person name="Kleber M."/>
            <person name="Jirtle R.L."/>
            <person name="Koina E."/>
            <person name="Lee J.T."/>
            <person name="Mahony S."/>
            <person name="Marra M.A."/>
            <person name="Miller R.D."/>
            <person name="Nicholls R.D."/>
            <person name="Oda M."/>
            <person name="Papenfuss A.T."/>
            <person name="Parra Z.E."/>
            <person name="Pollock D.D."/>
            <person name="Ray D.A."/>
            <person name="Schein J.E."/>
            <person name="Speed T.P."/>
            <person name="Thompson K."/>
            <person name="VandeBerg J.L."/>
            <person name="Wade C.M."/>
            <person name="Walker J.A."/>
            <person name="Waters P.D."/>
            <person name="Webber C."/>
            <person name="Weidman J.R."/>
            <person name="Xie X."/>
            <person name="Zody M.C."/>
            <person name="Baldwin J."/>
            <person name="Abdouelleil A."/>
            <person name="Abdulkadir J."/>
            <person name="Abebe A."/>
            <person name="Abera B."/>
            <person name="Abreu J."/>
            <person name="Acer S.C."/>
            <person name="Aftuck L."/>
            <person name="Alexander A."/>
            <person name="An P."/>
            <person name="Anderson E."/>
            <person name="Anderson S."/>
            <person name="Arachi H."/>
            <person name="Azer M."/>
            <person name="Bachantsang P."/>
            <person name="Barry A."/>
            <person name="Bayul T."/>
            <person name="Berlin A."/>
            <person name="Bessette D."/>
            <person name="Bloom T."/>
            <person name="Bloom T."/>
            <person name="Boguslavskiy L."/>
            <person name="Bonnet C."/>
            <person name="Boukhgalter B."/>
            <person name="Bourzgui I."/>
            <person name="Brown A."/>
            <person name="Cahill P."/>
            <person name="Channer S."/>
            <person name="Cheshatsang Y."/>
            <person name="Chuda L."/>
            <person name="Citroen M."/>
            <person name="Collymore A."/>
            <person name="Cooke P."/>
            <person name="Costello M."/>
            <person name="D'Aco K."/>
            <person name="Daza R."/>
            <person name="De Haan G."/>
            <person name="DeGray S."/>
            <person name="DeMaso C."/>
            <person name="Dhargay N."/>
            <person name="Dooley K."/>
            <person name="Dooley E."/>
            <person name="Doricent M."/>
            <person name="Dorje P."/>
            <person name="Dorjee K."/>
            <person name="Dupes A."/>
            <person name="Elong R."/>
            <person name="Falk J."/>
            <person name="Farina A."/>
            <person name="Faro S."/>
            <person name="Ferguson D."/>
            <person name="Fisher S."/>
            <person name="Foley C.D."/>
            <person name="Franke A."/>
            <person name="Friedrich D."/>
            <person name="Gadbois L."/>
            <person name="Gearin G."/>
            <person name="Gearin C.R."/>
            <person name="Giannoukos G."/>
            <person name="Goode T."/>
            <person name="Graham J."/>
            <person name="Grandbois E."/>
            <person name="Grewal S."/>
            <person name="Gyaltsen K."/>
            <person name="Hafez N."/>
            <person name="Hagos B."/>
            <person name="Hall J."/>
            <person name="Henson C."/>
            <person name="Hollinger A."/>
            <person name="Honan T."/>
            <person name="Huard M.D."/>
            <person name="Hughes L."/>
            <person name="Hurhula B."/>
            <person name="Husby M.E."/>
            <person name="Kamat A."/>
            <person name="Kanga B."/>
            <person name="Kashin S."/>
            <person name="Khazanovich D."/>
            <person name="Kisner P."/>
            <person name="Lance K."/>
            <person name="Lara M."/>
            <person name="Lee W."/>
            <person name="Lennon N."/>
            <person name="Letendre F."/>
            <person name="LeVine R."/>
            <person name="Lipovsky A."/>
            <person name="Liu X."/>
            <person name="Liu J."/>
            <person name="Liu S."/>
            <person name="Lokyitsang T."/>
            <person name="Lokyitsang Y."/>
            <person name="Lubonja R."/>
            <person name="Lui A."/>
            <person name="MacDonald P."/>
            <person name="Magnisalis V."/>
            <person name="Maru K."/>
            <person name="Matthews C."/>
            <person name="McCusker W."/>
            <person name="McDonough S."/>
            <person name="Mehta T."/>
            <person name="Meldrim J."/>
            <person name="Meneus L."/>
            <person name="Mihai O."/>
            <person name="Mihalev A."/>
            <person name="Mihova T."/>
            <person name="Mittelman R."/>
            <person name="Mlenga V."/>
            <person name="Montmayeur A."/>
            <person name="Mulrain L."/>
            <person name="Navidi A."/>
            <person name="Naylor J."/>
            <person name="Negash T."/>
            <person name="Nguyen T."/>
            <person name="Nguyen N."/>
            <person name="Nicol R."/>
            <person name="Norbu C."/>
            <person name="Norbu N."/>
            <person name="Novod N."/>
            <person name="O'Neill B."/>
            <person name="Osman S."/>
            <person name="Markiewicz E."/>
            <person name="Oyono O.L."/>
            <person name="Patti C."/>
            <person name="Phunkhang P."/>
            <person name="Pierre F."/>
            <person name="Priest M."/>
            <person name="Raghuraman S."/>
            <person name="Rege F."/>
            <person name="Reyes R."/>
            <person name="Rise C."/>
            <person name="Rogov P."/>
            <person name="Ross K."/>
            <person name="Ryan E."/>
            <person name="Settipalli S."/>
            <person name="Shea T."/>
            <person name="Sherpa N."/>
            <person name="Shi L."/>
            <person name="Shih D."/>
            <person name="Sparrow T."/>
            <person name="Spaulding J."/>
            <person name="Stalker J."/>
            <person name="Stange-Thomann N."/>
            <person name="Stavropoulos S."/>
            <person name="Stone C."/>
            <person name="Strader C."/>
            <person name="Tesfaye S."/>
            <person name="Thomson T."/>
            <person name="Thoulutsang Y."/>
            <person name="Thoulutsang D."/>
            <person name="Topham K."/>
            <person name="Topping I."/>
            <person name="Tsamla T."/>
            <person name="Vassiliev H."/>
            <person name="Vo A."/>
            <person name="Wangchuk T."/>
            <person name="Wangdi T."/>
            <person name="Weiand M."/>
            <person name="Wilkinson J."/>
            <person name="Wilson A."/>
            <person name="Yadav S."/>
            <person name="Young G."/>
            <person name="Yu Q."/>
            <person name="Zembek L."/>
            <person name="Zhong D."/>
            <person name="Zimmer A."/>
            <person name="Zwirko Z."/>
            <person name="Jaffe D.B."/>
            <person name="Alvarez P."/>
            <person name="Brockman W."/>
            <person name="Butler J."/>
            <person name="Chin C."/>
            <person name="Gnerre S."/>
            <person name="MacCallum I."/>
            <person name="Graves J.A."/>
            <person name="Ponting C.P."/>
            <person name="Breen M."/>
            <person name="Samollow P.B."/>
            <person name="Lander E.S."/>
            <person name="Lindblad-Toh K."/>
        </authorList>
    </citation>
    <scope>NUCLEOTIDE SEQUENCE [LARGE SCALE GENOMIC DNA]</scope>
</reference>
<dbReference type="FunCoup" id="K7E434">
    <property type="interactions" value="175"/>
</dbReference>
<dbReference type="HOGENOM" id="CLU_020167_0_0_1"/>
<sequence length="632" mass="67304">MTSSRSLMDTPLQTSFSTPSRIPVLARKCLLLSDGRSQASDQENRDPKERMQKKFGAQLPQRDLIRPGHKLRPQTLSPKGTPRPRAPLEEISPCLVRQNGEVDSPPRPGTALRSGKKPFLSVDHCLDGKEPATARSTGRKARLMDPGDLATMLSSVEVTSSGQGCQAGLAQRVRIRENNQKGASYGAQVQTLGCGAKSSVFRRHQESTEGNVLSQTLVSSDSGRPWAKAHLPAPQPSGESAGPTSCSQSGPEAPSLAQQVPHKGAPEAPLPADCPGFPQTHSPLIHATPGHGARASPFGLASRVPVAHPPARASYSVLRHLAVFSRTPQAAPAPTPGARQEQSVVKRLYEESWESVERELEKPSPIASLNSMALEQSRPKEGSGDVEGVTVSSSVSPELSPTDVGVAVPSQKMSLDRMGPKEGLRDVGVAIASNRMSLELSKHERISILKQLLQQEVEGLATLEESHQSGTSPLKMMEPKLAMIPGTMEPSDHGSELPNLQGPKQHPDVGEPISPGGPGIGEPIQQPNHSVCAPASTTFSQCPLCGSIPLQSLGSLRSPMGTIGPAVLALCQQLNAWLEAIRLLYEGCLDDECAFYTGRGIPGPQRICKDPVATWLERQEAMDFVPISAPAP</sequence>
<reference evidence="2" key="3">
    <citation type="submission" date="2025-09" db="UniProtKB">
        <authorList>
            <consortium name="Ensembl"/>
        </authorList>
    </citation>
    <scope>IDENTIFICATION</scope>
</reference>
<reference evidence="2" key="2">
    <citation type="submission" date="2025-08" db="UniProtKB">
        <authorList>
            <consortium name="Ensembl"/>
        </authorList>
    </citation>
    <scope>IDENTIFICATION</scope>
</reference>
<dbReference type="InterPro" id="IPR026133">
    <property type="entry name" value="Tastin"/>
</dbReference>
<dbReference type="Proteomes" id="UP000002280">
    <property type="component" value="Chromosome 8"/>
</dbReference>
<evidence type="ECO:0000313" key="3">
    <source>
        <dbReference type="Proteomes" id="UP000002280"/>
    </source>
</evidence>
<keyword evidence="3" id="KW-1185">Reference proteome</keyword>
<accession>K7E434</accession>
<dbReference type="GeneTree" id="ENSGT00390000012132"/>
<proteinExistence type="predicted"/>
<organism evidence="2 3">
    <name type="scientific">Monodelphis domestica</name>
    <name type="common">Gray short-tailed opossum</name>
    <dbReference type="NCBI Taxonomy" id="13616"/>
    <lineage>
        <taxon>Eukaryota</taxon>
        <taxon>Metazoa</taxon>
        <taxon>Chordata</taxon>
        <taxon>Craniata</taxon>
        <taxon>Vertebrata</taxon>
        <taxon>Euteleostomi</taxon>
        <taxon>Mammalia</taxon>
        <taxon>Metatheria</taxon>
        <taxon>Didelphimorphia</taxon>
        <taxon>Didelphidae</taxon>
        <taxon>Monodelphis</taxon>
    </lineage>
</organism>
<dbReference type="InParanoid" id="K7E434"/>
<dbReference type="eggNOG" id="ENOG502S991">
    <property type="taxonomic scope" value="Eukaryota"/>
</dbReference>
<dbReference type="OrthoDB" id="8722817at2759"/>
<dbReference type="STRING" id="13616.ENSMODP00000040536"/>
<feature type="region of interest" description="Disordered" evidence="1">
    <location>
        <begin position="203"/>
        <end position="296"/>
    </location>
</feature>
<feature type="compositionally biased region" description="Polar residues" evidence="1">
    <location>
        <begin position="208"/>
        <end position="222"/>
    </location>
</feature>
<dbReference type="GeneID" id="103092168"/>
<dbReference type="PANTHER" id="PTHR15289:SF3">
    <property type="entry name" value="TASTIN"/>
    <property type="match status" value="1"/>
</dbReference>
<evidence type="ECO:0000256" key="1">
    <source>
        <dbReference type="SAM" id="MobiDB-lite"/>
    </source>
</evidence>
<dbReference type="PANTHER" id="PTHR15289">
    <property type="entry name" value="TASTIN"/>
    <property type="match status" value="1"/>
</dbReference>
<dbReference type="CTD" id="10024"/>
<feature type="region of interest" description="Disordered" evidence="1">
    <location>
        <begin position="359"/>
        <end position="405"/>
    </location>
</feature>
<feature type="region of interest" description="Disordered" evidence="1">
    <location>
        <begin position="488"/>
        <end position="509"/>
    </location>
</feature>
<dbReference type="Bgee" id="ENSMODG00000028637">
    <property type="expression patterns" value="Expressed in ovary and 18 other cell types or tissues"/>
</dbReference>
<dbReference type="Ensembl" id="ENSMODT00000043641.2">
    <property type="protein sequence ID" value="ENSMODP00000040536.1"/>
    <property type="gene ID" value="ENSMODG00000028637.2"/>
</dbReference>
<dbReference type="KEGG" id="mdo:103092168"/>
<name>K7E434_MONDO</name>
<evidence type="ECO:0000313" key="2">
    <source>
        <dbReference type="Ensembl" id="ENSMODP00000040536.1"/>
    </source>
</evidence>
<dbReference type="OMA" id="YEGCLDD"/>
<feature type="compositionally biased region" description="Polar residues" evidence="1">
    <location>
        <begin position="390"/>
        <end position="399"/>
    </location>
</feature>
<dbReference type="AlphaFoldDB" id="K7E434"/>
<feature type="compositionally biased region" description="Basic and acidic residues" evidence="1">
    <location>
        <begin position="42"/>
        <end position="52"/>
    </location>
</feature>
<gene>
    <name evidence="2" type="primary">TROAP</name>
</gene>